<name>A0ABW5ZJT2_9BACL</name>
<dbReference type="Gene3D" id="2.60.40.2000">
    <property type="match status" value="1"/>
</dbReference>
<protein>
    <submittedName>
        <fullName evidence="1">YabP/YqfC family sporulation protein</fullName>
    </submittedName>
</protein>
<dbReference type="RefSeq" id="WP_204727869.1">
    <property type="nucleotide sequence ID" value="NZ_JAFBDK010000001.1"/>
</dbReference>
<proteinExistence type="predicted"/>
<organism evidence="1 2">
    <name type="scientific">Jeotgalibacillus terrae</name>
    <dbReference type="NCBI Taxonomy" id="587735"/>
    <lineage>
        <taxon>Bacteria</taxon>
        <taxon>Bacillati</taxon>
        <taxon>Bacillota</taxon>
        <taxon>Bacilli</taxon>
        <taxon>Bacillales</taxon>
        <taxon>Caryophanaceae</taxon>
        <taxon>Jeotgalibacillus</taxon>
    </lineage>
</organism>
<comment type="caution">
    <text evidence="1">The sequence shown here is derived from an EMBL/GenBank/DDBJ whole genome shotgun (WGS) entry which is preliminary data.</text>
</comment>
<accession>A0ABW5ZJT2</accession>
<dbReference type="Pfam" id="PF07873">
    <property type="entry name" value="YabP"/>
    <property type="match status" value="1"/>
</dbReference>
<dbReference type="Proteomes" id="UP001597561">
    <property type="component" value="Unassembled WGS sequence"/>
</dbReference>
<dbReference type="InterPro" id="IPR022476">
    <property type="entry name" value="Spore_YabP/YqfC"/>
</dbReference>
<keyword evidence="2" id="KW-1185">Reference proteome</keyword>
<dbReference type="InterPro" id="IPR038705">
    <property type="entry name" value="YabP_sf"/>
</dbReference>
<reference evidence="2" key="1">
    <citation type="journal article" date="2019" name="Int. J. Syst. Evol. Microbiol.">
        <title>The Global Catalogue of Microorganisms (GCM) 10K type strain sequencing project: providing services to taxonomists for standard genome sequencing and annotation.</title>
        <authorList>
            <consortium name="The Broad Institute Genomics Platform"/>
            <consortium name="The Broad Institute Genome Sequencing Center for Infectious Disease"/>
            <person name="Wu L."/>
            <person name="Ma J."/>
        </authorList>
    </citation>
    <scope>NUCLEOTIDE SEQUENCE [LARGE SCALE GENOMIC DNA]</scope>
    <source>
        <strain evidence="2">KCTC 13528</strain>
    </source>
</reference>
<evidence type="ECO:0000313" key="1">
    <source>
        <dbReference type="EMBL" id="MFD2913198.1"/>
    </source>
</evidence>
<evidence type="ECO:0000313" key="2">
    <source>
        <dbReference type="Proteomes" id="UP001597561"/>
    </source>
</evidence>
<gene>
    <name evidence="1" type="ORF">ACFS5P_15020</name>
</gene>
<sequence length="90" mass="10060">MVKNTWISRTAARLDLPEDLISDLPRIEWIAMKTLKIENHKGLNHFSDSCIELHIASGILIIQGEILSVSTLTHDEVSIHGHIHSISLKG</sequence>
<dbReference type="EMBL" id="JBHUPG010000027">
    <property type="protein sequence ID" value="MFD2913198.1"/>
    <property type="molecule type" value="Genomic_DNA"/>
</dbReference>